<dbReference type="SUPFAM" id="SSF53098">
    <property type="entry name" value="Ribonuclease H-like"/>
    <property type="match status" value="1"/>
</dbReference>
<feature type="compositionally biased region" description="Polar residues" evidence="1">
    <location>
        <begin position="709"/>
        <end position="729"/>
    </location>
</feature>
<dbReference type="InterPro" id="IPR012337">
    <property type="entry name" value="RNaseH-like_sf"/>
</dbReference>
<accession>A0A1Q9DG46</accession>
<comment type="caution">
    <text evidence="3">The sequence shown here is derived from an EMBL/GenBank/DDBJ whole genome shotgun (WGS) entry which is preliminary data.</text>
</comment>
<feature type="region of interest" description="Disordered" evidence="1">
    <location>
        <begin position="697"/>
        <end position="737"/>
    </location>
</feature>
<gene>
    <name evidence="3" type="ORF">AK812_SmicGene23826</name>
</gene>
<proteinExistence type="predicted"/>
<dbReference type="OrthoDB" id="434385at2759"/>
<dbReference type="InterPro" id="IPR036397">
    <property type="entry name" value="RNaseH_sf"/>
</dbReference>
<feature type="domain" description="Integrase catalytic" evidence="2">
    <location>
        <begin position="794"/>
        <end position="965"/>
    </location>
</feature>
<dbReference type="InterPro" id="IPR001584">
    <property type="entry name" value="Integrase_cat-core"/>
</dbReference>
<organism evidence="3 4">
    <name type="scientific">Symbiodinium microadriaticum</name>
    <name type="common">Dinoflagellate</name>
    <name type="synonym">Zooxanthella microadriatica</name>
    <dbReference type="NCBI Taxonomy" id="2951"/>
    <lineage>
        <taxon>Eukaryota</taxon>
        <taxon>Sar</taxon>
        <taxon>Alveolata</taxon>
        <taxon>Dinophyceae</taxon>
        <taxon>Suessiales</taxon>
        <taxon>Symbiodiniaceae</taxon>
        <taxon>Symbiodinium</taxon>
    </lineage>
</organism>
<dbReference type="PROSITE" id="PS50994">
    <property type="entry name" value="INTEGRASE"/>
    <property type="match status" value="1"/>
</dbReference>
<evidence type="ECO:0000256" key="1">
    <source>
        <dbReference type="SAM" id="MobiDB-lite"/>
    </source>
</evidence>
<dbReference type="GO" id="GO:0015074">
    <property type="term" value="P:DNA integration"/>
    <property type="evidence" value="ECO:0007669"/>
    <property type="project" value="InterPro"/>
</dbReference>
<evidence type="ECO:0000259" key="2">
    <source>
        <dbReference type="PROSITE" id="PS50994"/>
    </source>
</evidence>
<dbReference type="Gene3D" id="3.30.420.10">
    <property type="entry name" value="Ribonuclease H-like superfamily/Ribonuclease H"/>
    <property type="match status" value="1"/>
</dbReference>
<sequence length="1118" mass="126110">MDRSSRPALTRAETRWKAFTSRVFFVMETSRMMFCRLILAERGQKSIKSDRRSYLESSRQVPGACLHQSTMNRGNQYASWTVCRACGARRSYSSRKGATSKSKAKARGRATVSEGYPIKERTTRAVAHARSSHEEAAVNPALLDLSTAIQAMSVGFQQMSSAMRDLAQGQSQMLQMMTHAQAIPASEMNLNDLSSAAQVMVKENMDVDEELIEDHSPGGWSAASLLNPNLHNSVDHQDLGAGWFTILCYPDKTGHPRRQVIYLSIYELLGRIARQAEYDFAELITSTPSLDAARLAGLRNPPAHERLTEESGWDVFRKEHRRRFREFHARCRPSFLAVGSRETAGGQGEEEVRAKIEADFILEAVTNQVETGGSFCLRASPDSQVWKTSRWNDLASQDKSVQVFCVNENGDQVYRVATNSRWLEDGPGEEVLRDPVEVSEEGEVFHSYNLESRTELLDSEQLARTLLKQRDFSRQACLRLLRSVQQGRRHESRKESLAQSGALKYDVYGQYTHGGMSGITSRTHRSVQFSKYINEVLTRHGAYGPRSSFAATSGARLAYHRDVHNVGLNYVINLGDFTGGQVWVEEGGPDFRQVAPGKWIPGRLHSPQQQVLGFSPRKFHGPEPWQGERWSIVAYQTRSAKRLSSTHRRELRGFGFDVRGYQTQGGCDQITTQALVLDSTGISREPLPVYAQVISSEDEDQEENDEQQTSRLEQRQPSALRQLRQSPSTAEPVVSEAQASLVRKLHNNCGHPPVDRFLRTLKAAGALPHILRYVRDQFHCQDCEARRSPIPRRKAQCPRLFTFNRVVSIDTFYVRFQNASVPVLNMVCSGTNYQVVQRLDGNSDGTPTSTVTWQAFLTTWVRFLGAPQMIICDGGSEFRGQFERGIEQLGILQHVTAPECPWQNSKSERHGGWLKERLQREVNSGQCSFISLEEMDEFLASITAAKNRWFNQGGYTPVQLVFGELPRVPAELLSEDQGGLVPLCDAYHDPSGLDECGAEFRKRVQIREKACQAAMEQCSKEALVRATRSSSSQTPTWRSGQWVYVFRRGYGGAPPSNSGRPSRLKSWDINCPQMDHLGSFCNRFPHEDKHEHWTSLEKDLRVKTICYVQLLMKKTAFL</sequence>
<dbReference type="AlphaFoldDB" id="A0A1Q9DG46"/>
<evidence type="ECO:0000313" key="3">
    <source>
        <dbReference type="EMBL" id="OLP94162.1"/>
    </source>
</evidence>
<feature type="compositionally biased region" description="Acidic residues" evidence="1">
    <location>
        <begin position="697"/>
        <end position="706"/>
    </location>
</feature>
<name>A0A1Q9DG46_SYMMI</name>
<protein>
    <recommendedName>
        <fullName evidence="2">Integrase catalytic domain-containing protein</fullName>
    </recommendedName>
</protein>
<dbReference type="Proteomes" id="UP000186817">
    <property type="component" value="Unassembled WGS sequence"/>
</dbReference>
<dbReference type="GO" id="GO:0003676">
    <property type="term" value="F:nucleic acid binding"/>
    <property type="evidence" value="ECO:0007669"/>
    <property type="project" value="InterPro"/>
</dbReference>
<reference evidence="3 4" key="1">
    <citation type="submission" date="2016-02" db="EMBL/GenBank/DDBJ databases">
        <title>Genome analysis of coral dinoflagellate symbionts highlights evolutionary adaptations to a symbiotic lifestyle.</title>
        <authorList>
            <person name="Aranda M."/>
            <person name="Li Y."/>
            <person name="Liew Y.J."/>
            <person name="Baumgarten S."/>
            <person name="Simakov O."/>
            <person name="Wilson M."/>
            <person name="Piel J."/>
            <person name="Ashoor H."/>
            <person name="Bougouffa S."/>
            <person name="Bajic V.B."/>
            <person name="Ryu T."/>
            <person name="Ravasi T."/>
            <person name="Bayer T."/>
            <person name="Micklem G."/>
            <person name="Kim H."/>
            <person name="Bhak J."/>
            <person name="Lajeunesse T.C."/>
            <person name="Voolstra C.R."/>
        </authorList>
    </citation>
    <scope>NUCLEOTIDE SEQUENCE [LARGE SCALE GENOMIC DNA]</scope>
    <source>
        <strain evidence="3 4">CCMP2467</strain>
    </source>
</reference>
<keyword evidence="4" id="KW-1185">Reference proteome</keyword>
<evidence type="ECO:0000313" key="4">
    <source>
        <dbReference type="Proteomes" id="UP000186817"/>
    </source>
</evidence>
<dbReference type="EMBL" id="LSRX01000554">
    <property type="protein sequence ID" value="OLP94162.1"/>
    <property type="molecule type" value="Genomic_DNA"/>
</dbReference>